<dbReference type="OrthoDB" id="1138938at2"/>
<gene>
    <name evidence="2" type="ORF">CLV94_3030</name>
</gene>
<feature type="chain" id="PRO_5019805703" evidence="1">
    <location>
        <begin position="19"/>
        <end position="156"/>
    </location>
</feature>
<dbReference type="Proteomes" id="UP000277579">
    <property type="component" value="Unassembled WGS sequence"/>
</dbReference>
<dbReference type="AlphaFoldDB" id="A0A495M455"/>
<dbReference type="EMBL" id="RBLC01000005">
    <property type="protein sequence ID" value="RKS19079.1"/>
    <property type="molecule type" value="Genomic_DNA"/>
</dbReference>
<protein>
    <submittedName>
        <fullName evidence="2">Uncharacterized protein</fullName>
    </submittedName>
</protein>
<evidence type="ECO:0000313" key="3">
    <source>
        <dbReference type="Proteomes" id="UP000277579"/>
    </source>
</evidence>
<comment type="caution">
    <text evidence="2">The sequence shown here is derived from an EMBL/GenBank/DDBJ whole genome shotgun (WGS) entry which is preliminary data.</text>
</comment>
<name>A0A495M455_9FLAO</name>
<organism evidence="2 3">
    <name type="scientific">Flavobacterium endophyticum</name>
    <dbReference type="NCBI Taxonomy" id="1540163"/>
    <lineage>
        <taxon>Bacteria</taxon>
        <taxon>Pseudomonadati</taxon>
        <taxon>Bacteroidota</taxon>
        <taxon>Flavobacteriia</taxon>
        <taxon>Flavobacteriales</taxon>
        <taxon>Flavobacteriaceae</taxon>
        <taxon>Flavobacterium</taxon>
    </lineage>
</organism>
<dbReference type="SUPFAM" id="SSF160574">
    <property type="entry name" value="BT0923-like"/>
    <property type="match status" value="1"/>
</dbReference>
<feature type="signal peptide" evidence="1">
    <location>
        <begin position="1"/>
        <end position="18"/>
    </location>
</feature>
<accession>A0A495M455</accession>
<sequence length="156" mass="17812">MKKIILSALLLASISFYGQSDTKSQKYVPPIEAKIAFEKEFPKSIPEWRNEYGDGDDDEELFVAEFTMQGAKVSAYYNLRGEMQVLKHGIAPNQLPLATISYLKKNYPTYKIAEAVKVRNDKNEYTYEVGLENSSRFYDAVFDGAGDFLQLVEKDR</sequence>
<proteinExistence type="predicted"/>
<evidence type="ECO:0000256" key="1">
    <source>
        <dbReference type="SAM" id="SignalP"/>
    </source>
</evidence>
<dbReference type="RefSeq" id="WP_121377313.1">
    <property type="nucleotide sequence ID" value="NZ_RBLC01000005.1"/>
</dbReference>
<reference evidence="2 3" key="1">
    <citation type="submission" date="2018-10" db="EMBL/GenBank/DDBJ databases">
        <title>Genomic Encyclopedia of Archaeal and Bacterial Type Strains, Phase II (KMG-II): from individual species to whole genera.</title>
        <authorList>
            <person name="Goeker M."/>
        </authorList>
    </citation>
    <scope>NUCLEOTIDE SEQUENCE [LARGE SCALE GENOMIC DNA]</scope>
    <source>
        <strain evidence="2 3">DSM 29537</strain>
    </source>
</reference>
<keyword evidence="1" id="KW-0732">Signal</keyword>
<keyword evidence="3" id="KW-1185">Reference proteome</keyword>
<dbReference type="Gene3D" id="3.10.450.360">
    <property type="match status" value="1"/>
</dbReference>
<evidence type="ECO:0000313" key="2">
    <source>
        <dbReference type="EMBL" id="RKS19079.1"/>
    </source>
</evidence>